<feature type="compositionally biased region" description="Basic and acidic residues" evidence="2">
    <location>
        <begin position="297"/>
        <end position="314"/>
    </location>
</feature>
<organism evidence="3 4">
    <name type="scientific">Triparma columacea</name>
    <dbReference type="NCBI Taxonomy" id="722753"/>
    <lineage>
        <taxon>Eukaryota</taxon>
        <taxon>Sar</taxon>
        <taxon>Stramenopiles</taxon>
        <taxon>Ochrophyta</taxon>
        <taxon>Bolidophyceae</taxon>
        <taxon>Parmales</taxon>
        <taxon>Triparmaceae</taxon>
        <taxon>Triparma</taxon>
    </lineage>
</organism>
<dbReference type="OrthoDB" id="10547937at2759"/>
<gene>
    <name evidence="3" type="ORF">TrCOL_g11941</name>
</gene>
<evidence type="ECO:0000313" key="3">
    <source>
        <dbReference type="EMBL" id="GMI46847.1"/>
    </source>
</evidence>
<name>A0A9W7GMW6_9STRA</name>
<accession>A0A9W7GMW6</accession>
<dbReference type="SUPFAM" id="SSF63748">
    <property type="entry name" value="Tudor/PWWP/MBT"/>
    <property type="match status" value="1"/>
</dbReference>
<feature type="compositionally biased region" description="Acidic residues" evidence="2">
    <location>
        <begin position="182"/>
        <end position="195"/>
    </location>
</feature>
<reference evidence="4" key="1">
    <citation type="journal article" date="2023" name="Commun. Biol.">
        <title>Genome analysis of Parmales, the sister group of diatoms, reveals the evolutionary specialization of diatoms from phago-mixotrophs to photoautotrophs.</title>
        <authorList>
            <person name="Ban H."/>
            <person name="Sato S."/>
            <person name="Yoshikawa S."/>
            <person name="Yamada K."/>
            <person name="Nakamura Y."/>
            <person name="Ichinomiya M."/>
            <person name="Sato N."/>
            <person name="Blanc-Mathieu R."/>
            <person name="Endo H."/>
            <person name="Kuwata A."/>
            <person name="Ogata H."/>
        </authorList>
    </citation>
    <scope>NUCLEOTIDE SEQUENCE [LARGE SCALE GENOMIC DNA]</scope>
</reference>
<feature type="coiled-coil region" evidence="1">
    <location>
        <begin position="51"/>
        <end position="92"/>
    </location>
</feature>
<dbReference type="EMBL" id="BRYA01000315">
    <property type="protein sequence ID" value="GMI46847.1"/>
    <property type="molecule type" value="Genomic_DNA"/>
</dbReference>
<feature type="region of interest" description="Disordered" evidence="2">
    <location>
        <begin position="291"/>
        <end position="314"/>
    </location>
</feature>
<comment type="caution">
    <text evidence="3">The sequence shown here is derived from an EMBL/GenBank/DDBJ whole genome shotgun (WGS) entry which is preliminary data.</text>
</comment>
<evidence type="ECO:0000313" key="4">
    <source>
        <dbReference type="Proteomes" id="UP001165065"/>
    </source>
</evidence>
<dbReference type="Gene3D" id="2.30.30.140">
    <property type="match status" value="1"/>
</dbReference>
<evidence type="ECO:0008006" key="5">
    <source>
        <dbReference type="Google" id="ProtNLM"/>
    </source>
</evidence>
<keyword evidence="1" id="KW-0175">Coiled coil</keyword>
<dbReference type="AlphaFoldDB" id="A0A9W7GMW6"/>
<protein>
    <recommendedName>
        <fullName evidence="5">Tudor domain-containing protein</fullName>
    </recommendedName>
</protein>
<evidence type="ECO:0000256" key="1">
    <source>
        <dbReference type="SAM" id="Coils"/>
    </source>
</evidence>
<evidence type="ECO:0000256" key="2">
    <source>
        <dbReference type="SAM" id="MobiDB-lite"/>
    </source>
</evidence>
<feature type="region of interest" description="Disordered" evidence="2">
    <location>
        <begin position="175"/>
        <end position="195"/>
    </location>
</feature>
<dbReference type="Proteomes" id="UP001165065">
    <property type="component" value="Unassembled WGS sequence"/>
</dbReference>
<sequence length="388" mass="44262">MRFNAIKWGQKKMKKIPIFSRFLPPNFTHFFPVLLLRQSRSSKDVHERSYQEELEAKLLEAIRELGEIKKELGEMKKERDEIKKELKEIGDRETAVTTTTAPAPTNAPSFSEGDLVLAKYQNYRDTFNGRIAKVNGDGTYAVEFYDGDRDDNVEEASIKLAGRIGRKKMKLAKVEGFTPKQEEEEDSEEDLEEEEEQQVEVVAAESTNGDNSVVSLERSDFFTRAEVNNAYPNLQMSTFGGTGMKTTTLEESDVGIIHLALKEEMNSSTMTNATISDNKLQIRFFKATGKRTKHRKSNNERSVERLRDSLQTEGNKKAKETFPFFWEPRSTETNPGGALICYYGHFKLVSIVMKALSKHHALADGIERCAEVLLELVEYDETFVQRIK</sequence>
<proteinExistence type="predicted"/>
<keyword evidence="4" id="KW-1185">Reference proteome</keyword>